<dbReference type="OrthoDB" id="2962380at2"/>
<comment type="caution">
    <text evidence="2">The sequence shown here is derived from an EMBL/GenBank/DDBJ whole genome shotgun (WGS) entry which is preliminary data.</text>
</comment>
<feature type="transmembrane region" description="Helical" evidence="1">
    <location>
        <begin position="89"/>
        <end position="118"/>
    </location>
</feature>
<keyword evidence="1" id="KW-0812">Transmembrane</keyword>
<dbReference type="RefSeq" id="WP_121678793.1">
    <property type="nucleotide sequence ID" value="NZ_RCVZ01000001.1"/>
</dbReference>
<name>A0A3L7K4V6_9BACI</name>
<gene>
    <name evidence="2" type="ORF">D9X91_01570</name>
</gene>
<protein>
    <submittedName>
        <fullName evidence="2">Uncharacterized protein</fullName>
    </submittedName>
</protein>
<proteinExistence type="predicted"/>
<accession>A0A3L7K4V6</accession>
<keyword evidence="1" id="KW-0472">Membrane</keyword>
<feature type="transmembrane region" description="Helical" evidence="1">
    <location>
        <begin position="138"/>
        <end position="165"/>
    </location>
</feature>
<reference evidence="2 3" key="1">
    <citation type="submission" date="2018-10" db="EMBL/GenBank/DDBJ databases">
        <title>Falsibacillus sp. genome draft.</title>
        <authorList>
            <person name="Shi S."/>
        </authorList>
    </citation>
    <scope>NUCLEOTIDE SEQUENCE [LARGE SCALE GENOMIC DNA]</scope>
    <source>
        <strain evidence="2 3">GY 10110</strain>
    </source>
</reference>
<evidence type="ECO:0000313" key="3">
    <source>
        <dbReference type="Proteomes" id="UP000276770"/>
    </source>
</evidence>
<dbReference type="EMBL" id="RCVZ01000001">
    <property type="protein sequence ID" value="RLQ98103.1"/>
    <property type="molecule type" value="Genomic_DNA"/>
</dbReference>
<evidence type="ECO:0000256" key="1">
    <source>
        <dbReference type="SAM" id="Phobius"/>
    </source>
</evidence>
<keyword evidence="1" id="KW-1133">Transmembrane helix</keyword>
<feature type="transmembrane region" description="Helical" evidence="1">
    <location>
        <begin position="234"/>
        <end position="255"/>
    </location>
</feature>
<feature type="transmembrane region" description="Helical" evidence="1">
    <location>
        <begin position="177"/>
        <end position="198"/>
    </location>
</feature>
<dbReference type="Proteomes" id="UP000276770">
    <property type="component" value="Unassembled WGS sequence"/>
</dbReference>
<dbReference type="AlphaFoldDB" id="A0A3L7K4V6"/>
<organism evidence="2 3">
    <name type="scientific">Falsibacillus albus</name>
    <dbReference type="NCBI Taxonomy" id="2478915"/>
    <lineage>
        <taxon>Bacteria</taxon>
        <taxon>Bacillati</taxon>
        <taxon>Bacillota</taxon>
        <taxon>Bacilli</taxon>
        <taxon>Bacillales</taxon>
        <taxon>Bacillaceae</taxon>
        <taxon>Falsibacillus</taxon>
    </lineage>
</organism>
<feature type="transmembrane region" description="Helical" evidence="1">
    <location>
        <begin position="20"/>
        <end position="39"/>
    </location>
</feature>
<keyword evidence="3" id="KW-1185">Reference proteome</keyword>
<evidence type="ECO:0000313" key="2">
    <source>
        <dbReference type="EMBL" id="RLQ98103.1"/>
    </source>
</evidence>
<sequence>MDSFSGLLRKDYHLSKSWMLTWFIFMLLILFLAFGVSEYTDQRLVVFAALMILGFTHLWFIPGIMMSYLRVEAKTQLWLHNPQSTKVLILSKVAIALMYQIISQLFLTVAGLLILNYYLTPDMINGISGMGHLAKPIFLLNIFLIAFSLYVTCWILFYWTVYHALGKYPRIKRMRWLVLLLFFIVWNSLESLFLRISLFKQWLYTWKIQALGGGSFHYENNQWTTEVSTTMIPIIPFILYTVLGICLFYLSSWLLDKKVEV</sequence>
<feature type="transmembrane region" description="Helical" evidence="1">
    <location>
        <begin position="45"/>
        <end position="69"/>
    </location>
</feature>